<accession>A0ABU3ETC7</accession>
<dbReference type="Proteomes" id="UP001256547">
    <property type="component" value="Unassembled WGS sequence"/>
</dbReference>
<keyword evidence="3" id="KW-1185">Reference proteome</keyword>
<feature type="domain" description="Peptidase C51" evidence="1">
    <location>
        <begin position="23"/>
        <end position="114"/>
    </location>
</feature>
<reference evidence="2 3" key="1">
    <citation type="submission" date="2023-03" db="EMBL/GenBank/DDBJ databases">
        <authorList>
            <person name="Shen W."/>
            <person name="Cai J."/>
        </authorList>
    </citation>
    <scope>NUCLEOTIDE SEQUENCE [LARGE SCALE GENOMIC DNA]</scope>
    <source>
        <strain evidence="2 3">P72-2</strain>
    </source>
</reference>
<dbReference type="Gene3D" id="3.90.1720.10">
    <property type="entry name" value="endopeptidase domain like (from Nostoc punctiforme)"/>
    <property type="match status" value="1"/>
</dbReference>
<evidence type="ECO:0000313" key="2">
    <source>
        <dbReference type="EMBL" id="MDT2597588.1"/>
    </source>
</evidence>
<comment type="caution">
    <text evidence="2">The sequence shown here is derived from an EMBL/GenBank/DDBJ whole genome shotgun (WGS) entry which is preliminary data.</text>
</comment>
<organism evidence="2 3">
    <name type="scientific">Enterococcus dongliensis</name>
    <dbReference type="NCBI Taxonomy" id="2559925"/>
    <lineage>
        <taxon>Bacteria</taxon>
        <taxon>Bacillati</taxon>
        <taxon>Bacillota</taxon>
        <taxon>Bacilli</taxon>
        <taxon>Lactobacillales</taxon>
        <taxon>Enterococcaceae</taxon>
        <taxon>Enterococcus</taxon>
    </lineage>
</organism>
<dbReference type="InterPro" id="IPR007921">
    <property type="entry name" value="CHAP_dom"/>
</dbReference>
<name>A0ABU3ETC7_9ENTE</name>
<evidence type="ECO:0000259" key="1">
    <source>
        <dbReference type="Pfam" id="PF05257"/>
    </source>
</evidence>
<protein>
    <recommendedName>
        <fullName evidence="1">Peptidase C51 domain-containing protein</fullName>
    </recommendedName>
</protein>
<dbReference type="EMBL" id="JARPYR010000025">
    <property type="protein sequence ID" value="MDT2597588.1"/>
    <property type="molecule type" value="Genomic_DNA"/>
</dbReference>
<proteinExistence type="predicted"/>
<dbReference type="Pfam" id="PF05257">
    <property type="entry name" value="CHAP"/>
    <property type="match status" value="1"/>
</dbReference>
<sequence length="124" mass="13953">MCLNRGLSSSNPEPFLSPYGAPNAYGPGMNCTGFVAYAMRRSGGNLNRISGITQGWGSYANAYNWRDALMRNTEYYTFNSIDALLKSGKAQKGDIIYFDPVWTDINYDCHIGIFWVNRSNENRI</sequence>
<gene>
    <name evidence="2" type="ORF">P7D39_11295</name>
</gene>
<evidence type="ECO:0000313" key="3">
    <source>
        <dbReference type="Proteomes" id="UP001256547"/>
    </source>
</evidence>
<dbReference type="RefSeq" id="WP_311924882.1">
    <property type="nucleotide sequence ID" value="NZ_JARPYR010000025.1"/>
</dbReference>